<organism evidence="2">
    <name type="scientific">uncultured Rubrobacteraceae bacterium</name>
    <dbReference type="NCBI Taxonomy" id="349277"/>
    <lineage>
        <taxon>Bacteria</taxon>
        <taxon>Bacillati</taxon>
        <taxon>Actinomycetota</taxon>
        <taxon>Rubrobacteria</taxon>
        <taxon>Rubrobacterales</taxon>
        <taxon>Rubrobacteraceae</taxon>
        <taxon>environmental samples</taxon>
    </lineage>
</organism>
<feature type="non-terminal residue" evidence="2">
    <location>
        <position position="1"/>
    </location>
</feature>
<dbReference type="EMBL" id="CADCUV010000043">
    <property type="protein sequence ID" value="CAA9396585.1"/>
    <property type="molecule type" value="Genomic_DNA"/>
</dbReference>
<dbReference type="AlphaFoldDB" id="A0A6J4NSL2"/>
<feature type="region of interest" description="Disordered" evidence="1">
    <location>
        <begin position="1"/>
        <end position="100"/>
    </location>
</feature>
<sequence length="100" mass="10832">AQNETTLPSGVPPRGDPAGAGFRRRTPHPQDSPGTRCQRRDAAQLGQARRDRRGRARGPHHRGEGGTPQAAPRGEDAAPRERDLKKSDRLLRQGGDRGSV</sequence>
<proteinExistence type="predicted"/>
<name>A0A6J4NSL2_9ACTN</name>
<reference evidence="2" key="1">
    <citation type="submission" date="2020-02" db="EMBL/GenBank/DDBJ databases">
        <authorList>
            <person name="Meier V. D."/>
        </authorList>
    </citation>
    <scope>NUCLEOTIDE SEQUENCE</scope>
    <source>
        <strain evidence="2">AVDCRST_MAG22</strain>
    </source>
</reference>
<feature type="compositionally biased region" description="Basic residues" evidence="1">
    <location>
        <begin position="50"/>
        <end position="60"/>
    </location>
</feature>
<accession>A0A6J4NSL2</accession>
<evidence type="ECO:0000313" key="2">
    <source>
        <dbReference type="EMBL" id="CAA9396585.1"/>
    </source>
</evidence>
<feature type="compositionally biased region" description="Basic and acidic residues" evidence="1">
    <location>
        <begin position="73"/>
        <end position="100"/>
    </location>
</feature>
<evidence type="ECO:0000256" key="1">
    <source>
        <dbReference type="SAM" id="MobiDB-lite"/>
    </source>
</evidence>
<protein>
    <submittedName>
        <fullName evidence="2">Uncharacterized protein</fullName>
    </submittedName>
</protein>
<gene>
    <name evidence="2" type="ORF">AVDCRST_MAG22-919</name>
</gene>
<feature type="non-terminal residue" evidence="2">
    <location>
        <position position="100"/>
    </location>
</feature>